<dbReference type="Proteomes" id="UP000276133">
    <property type="component" value="Unassembled WGS sequence"/>
</dbReference>
<gene>
    <name evidence="1" type="ORF">BpHYR1_026549</name>
</gene>
<dbReference type="AlphaFoldDB" id="A0A3M7SCH8"/>
<dbReference type="EMBL" id="REGN01001636">
    <property type="protein sequence ID" value="RNA33439.1"/>
    <property type="molecule type" value="Genomic_DNA"/>
</dbReference>
<accession>A0A3M7SCH8</accession>
<reference evidence="1 2" key="1">
    <citation type="journal article" date="2018" name="Sci. Rep.">
        <title>Genomic signatures of local adaptation to the degree of environmental predictability in rotifers.</title>
        <authorList>
            <person name="Franch-Gras L."/>
            <person name="Hahn C."/>
            <person name="Garcia-Roger E.M."/>
            <person name="Carmona M.J."/>
            <person name="Serra M."/>
            <person name="Gomez A."/>
        </authorList>
    </citation>
    <scope>NUCLEOTIDE SEQUENCE [LARGE SCALE GENOMIC DNA]</scope>
    <source>
        <strain evidence="1">HYR1</strain>
    </source>
</reference>
<proteinExistence type="predicted"/>
<evidence type="ECO:0000313" key="2">
    <source>
        <dbReference type="Proteomes" id="UP000276133"/>
    </source>
</evidence>
<sequence length="69" mass="7913">MLDNKKELSSIPTFHSDVEYLSQEEDKKSSKSDFVSVCHSRNLCCNYFDYLTRGENDKRTPGGLCCRVS</sequence>
<protein>
    <submittedName>
        <fullName evidence="1">Uncharacterized protein</fullName>
    </submittedName>
</protein>
<organism evidence="1 2">
    <name type="scientific">Brachionus plicatilis</name>
    <name type="common">Marine rotifer</name>
    <name type="synonym">Brachionus muelleri</name>
    <dbReference type="NCBI Taxonomy" id="10195"/>
    <lineage>
        <taxon>Eukaryota</taxon>
        <taxon>Metazoa</taxon>
        <taxon>Spiralia</taxon>
        <taxon>Gnathifera</taxon>
        <taxon>Rotifera</taxon>
        <taxon>Eurotatoria</taxon>
        <taxon>Monogononta</taxon>
        <taxon>Pseudotrocha</taxon>
        <taxon>Ploima</taxon>
        <taxon>Brachionidae</taxon>
        <taxon>Brachionus</taxon>
    </lineage>
</organism>
<name>A0A3M7SCH8_BRAPC</name>
<comment type="caution">
    <text evidence="1">The sequence shown here is derived from an EMBL/GenBank/DDBJ whole genome shotgun (WGS) entry which is preliminary data.</text>
</comment>
<evidence type="ECO:0000313" key="1">
    <source>
        <dbReference type="EMBL" id="RNA33439.1"/>
    </source>
</evidence>
<keyword evidence="2" id="KW-1185">Reference proteome</keyword>